<proteinExistence type="predicted"/>
<organism evidence="4 5">
    <name type="scientific">Thalassotalea insulae</name>
    <dbReference type="NCBI Taxonomy" id="2056778"/>
    <lineage>
        <taxon>Bacteria</taxon>
        <taxon>Pseudomonadati</taxon>
        <taxon>Pseudomonadota</taxon>
        <taxon>Gammaproteobacteria</taxon>
        <taxon>Alteromonadales</taxon>
        <taxon>Colwelliaceae</taxon>
        <taxon>Thalassotalea</taxon>
    </lineage>
</organism>
<keyword evidence="1" id="KW-0472">Membrane</keyword>
<dbReference type="CDD" id="cd01949">
    <property type="entry name" value="GGDEF"/>
    <property type="match status" value="1"/>
</dbReference>
<comment type="caution">
    <text evidence="4">The sequence shown here is derived from an EMBL/GenBank/DDBJ whole genome shotgun (WGS) entry which is preliminary data.</text>
</comment>
<feature type="domain" description="EAL" evidence="2">
    <location>
        <begin position="413"/>
        <end position="666"/>
    </location>
</feature>
<dbReference type="Gene3D" id="3.30.70.270">
    <property type="match status" value="1"/>
</dbReference>
<dbReference type="PANTHER" id="PTHR33121:SF70">
    <property type="entry name" value="SIGNALING PROTEIN YKOW"/>
    <property type="match status" value="1"/>
</dbReference>
<dbReference type="SUPFAM" id="SSF141868">
    <property type="entry name" value="EAL domain-like"/>
    <property type="match status" value="1"/>
</dbReference>
<dbReference type="InterPro" id="IPR029787">
    <property type="entry name" value="Nucleotide_cyclase"/>
</dbReference>
<evidence type="ECO:0000259" key="2">
    <source>
        <dbReference type="PROSITE" id="PS50883"/>
    </source>
</evidence>
<keyword evidence="1" id="KW-1133">Transmembrane helix</keyword>
<feature type="transmembrane region" description="Helical" evidence="1">
    <location>
        <begin position="171"/>
        <end position="193"/>
    </location>
</feature>
<dbReference type="InterPro" id="IPR050706">
    <property type="entry name" value="Cyclic-di-GMP_PDE-like"/>
</dbReference>
<evidence type="ECO:0000313" key="5">
    <source>
        <dbReference type="Proteomes" id="UP001157186"/>
    </source>
</evidence>
<feature type="domain" description="GGDEF" evidence="3">
    <location>
        <begin position="273"/>
        <end position="405"/>
    </location>
</feature>
<dbReference type="NCBIfam" id="TIGR00254">
    <property type="entry name" value="GGDEF"/>
    <property type="match status" value="1"/>
</dbReference>
<feature type="transmembrane region" description="Helical" evidence="1">
    <location>
        <begin position="38"/>
        <end position="57"/>
    </location>
</feature>
<feature type="transmembrane region" description="Helical" evidence="1">
    <location>
        <begin position="69"/>
        <end position="95"/>
    </location>
</feature>
<dbReference type="EMBL" id="BSST01000001">
    <property type="protein sequence ID" value="GLX78072.1"/>
    <property type="molecule type" value="Genomic_DNA"/>
</dbReference>
<keyword evidence="1" id="KW-0812">Transmembrane</keyword>
<dbReference type="Gene3D" id="3.20.20.450">
    <property type="entry name" value="EAL domain"/>
    <property type="match status" value="1"/>
</dbReference>
<evidence type="ECO:0008006" key="6">
    <source>
        <dbReference type="Google" id="ProtNLM"/>
    </source>
</evidence>
<dbReference type="InterPro" id="IPR035919">
    <property type="entry name" value="EAL_sf"/>
</dbReference>
<feature type="transmembrane region" description="Helical" evidence="1">
    <location>
        <begin position="205"/>
        <end position="224"/>
    </location>
</feature>
<dbReference type="Pfam" id="PF00990">
    <property type="entry name" value="GGDEF"/>
    <property type="match status" value="1"/>
</dbReference>
<dbReference type="CDD" id="cd01948">
    <property type="entry name" value="EAL"/>
    <property type="match status" value="1"/>
</dbReference>
<gene>
    <name evidence="4" type="ORF">tinsulaeT_14120</name>
</gene>
<evidence type="ECO:0000313" key="4">
    <source>
        <dbReference type="EMBL" id="GLX78072.1"/>
    </source>
</evidence>
<dbReference type="SMART" id="SM00052">
    <property type="entry name" value="EAL"/>
    <property type="match status" value="1"/>
</dbReference>
<dbReference type="InterPro" id="IPR043128">
    <property type="entry name" value="Rev_trsase/Diguanyl_cyclase"/>
</dbReference>
<dbReference type="PROSITE" id="PS50883">
    <property type="entry name" value="EAL"/>
    <property type="match status" value="1"/>
</dbReference>
<dbReference type="InterPro" id="IPR000160">
    <property type="entry name" value="GGDEF_dom"/>
</dbReference>
<evidence type="ECO:0000256" key="1">
    <source>
        <dbReference type="SAM" id="Phobius"/>
    </source>
</evidence>
<feature type="transmembrane region" description="Helical" evidence="1">
    <location>
        <begin position="6"/>
        <end position="26"/>
    </location>
</feature>
<protein>
    <recommendedName>
        <fullName evidence="6">EAL domain-containing protein</fullName>
    </recommendedName>
</protein>
<feature type="transmembrane region" description="Helical" evidence="1">
    <location>
        <begin position="142"/>
        <end position="159"/>
    </location>
</feature>
<dbReference type="PANTHER" id="PTHR33121">
    <property type="entry name" value="CYCLIC DI-GMP PHOSPHODIESTERASE PDEF"/>
    <property type="match status" value="1"/>
</dbReference>
<keyword evidence="5" id="KW-1185">Reference proteome</keyword>
<dbReference type="PROSITE" id="PS50887">
    <property type="entry name" value="GGDEF"/>
    <property type="match status" value="1"/>
</dbReference>
<dbReference type="Proteomes" id="UP001157186">
    <property type="component" value="Unassembled WGS sequence"/>
</dbReference>
<reference evidence="4 5" key="1">
    <citation type="submission" date="2023-03" db="EMBL/GenBank/DDBJ databases">
        <title>Draft genome sequence of Thalassotalea insulae KCTC 62186T.</title>
        <authorList>
            <person name="Sawabe T."/>
        </authorList>
    </citation>
    <scope>NUCLEOTIDE SEQUENCE [LARGE SCALE GENOMIC DNA]</scope>
    <source>
        <strain evidence="4 5">KCTC 62186</strain>
    </source>
</reference>
<dbReference type="InterPro" id="IPR001633">
    <property type="entry name" value="EAL_dom"/>
</dbReference>
<dbReference type="SUPFAM" id="SSF55073">
    <property type="entry name" value="Nucleotide cyclase"/>
    <property type="match status" value="1"/>
</dbReference>
<name>A0ABQ6GQ66_9GAMM</name>
<accession>A0ABQ6GQ66</accession>
<feature type="transmembrane region" description="Helical" evidence="1">
    <location>
        <begin position="107"/>
        <end position="127"/>
    </location>
</feature>
<dbReference type="Pfam" id="PF00563">
    <property type="entry name" value="EAL"/>
    <property type="match status" value="1"/>
</dbReference>
<dbReference type="SMART" id="SM00267">
    <property type="entry name" value="GGDEF"/>
    <property type="match status" value="1"/>
</dbReference>
<evidence type="ECO:0000259" key="3">
    <source>
        <dbReference type="PROSITE" id="PS50887"/>
    </source>
</evidence>
<dbReference type="RefSeq" id="WP_284243964.1">
    <property type="nucleotide sequence ID" value="NZ_BSST01000001.1"/>
</dbReference>
<sequence length="666" mass="75206">MVANVFALSFLFLVEAIVFGVLAYLLHSFYQSALKRYAKFWCYSLVALSVHFAVSALQHALLQYSETSLLQVTLTCIAQISQYLFVLLFCFGCHISRENIQYNNANVYGLLSIAVLLGAFCSLLFAFNENGAFSRFYLRESLADLIFAGVFLITLLLLLKHEKRHFVAKLFMIFSAILTVRYFFSSFISIVFVNNNGFGAMFNTLVYFDFGAFAILGYLMLLWMHSAERNTAERAINRATYLGKHDQLTGALNREQVIEKLPLAIEQAVSNRLKLQICLIDLKRFKFVNDSFGLKTGDMILGEIANRLSDSIFLPKVVGRLSGDSFIFALEISEDSQQEKAAKHLHDLISRPCYLNHQEIHLQASVGYCLAPVDSSDAEELLQQANLALFQAESHNVASVKYKDGMQSHGRRLVEAEKTIRQALAQQEFILYFQPQLNLLTNRIDGVEALVRWQHPEKGLLAPGEFLSDIAALGLSGELDNYVLELACQTNARWYQTYRRRVAIAVNLSATEFQDPKLIAKIQTLLLSYDIPPKYLELEITEDVVITDIRSAMDTIFVLQNMGIKVSIDDFGTGYSSLAYLRDLPIDKIKIDRSFITEFAANDSDLTIVKSMIRLSHGLGKRVLAEGVESIEQLNLLRKLGCDAVQGYFINPPLPEEKFVSYLTRK</sequence>